<evidence type="ECO:0000259" key="5">
    <source>
        <dbReference type="PROSITE" id="PS51891"/>
    </source>
</evidence>
<keyword evidence="2" id="KW-0479">Metal-binding</keyword>
<dbReference type="PANTHER" id="PTHR33337:SF33">
    <property type="entry name" value="CENP-V_GFA DOMAIN-CONTAINING PROTEIN"/>
    <property type="match status" value="1"/>
</dbReference>
<gene>
    <name evidence="6" type="ORF">CH339_17370</name>
</gene>
<dbReference type="Proteomes" id="UP000249299">
    <property type="component" value="Unassembled WGS sequence"/>
</dbReference>
<keyword evidence="4" id="KW-0456">Lyase</keyword>
<dbReference type="GO" id="GO:0046872">
    <property type="term" value="F:metal ion binding"/>
    <property type="evidence" value="ECO:0007669"/>
    <property type="project" value="UniProtKB-KW"/>
</dbReference>
<dbReference type="SUPFAM" id="SSF51316">
    <property type="entry name" value="Mss4-like"/>
    <property type="match status" value="1"/>
</dbReference>
<evidence type="ECO:0000256" key="4">
    <source>
        <dbReference type="ARBA" id="ARBA00023239"/>
    </source>
</evidence>
<dbReference type="AlphaFoldDB" id="A0A327JQH1"/>
<dbReference type="OrthoDB" id="9807246at2"/>
<evidence type="ECO:0000256" key="1">
    <source>
        <dbReference type="ARBA" id="ARBA00005495"/>
    </source>
</evidence>
<evidence type="ECO:0000313" key="6">
    <source>
        <dbReference type="EMBL" id="RAI25648.1"/>
    </source>
</evidence>
<dbReference type="PANTHER" id="PTHR33337">
    <property type="entry name" value="GFA DOMAIN-CONTAINING PROTEIN"/>
    <property type="match status" value="1"/>
</dbReference>
<dbReference type="Pfam" id="PF04828">
    <property type="entry name" value="GFA"/>
    <property type="match status" value="1"/>
</dbReference>
<protein>
    <recommendedName>
        <fullName evidence="5">CENP-V/GFA domain-containing protein</fullName>
    </recommendedName>
</protein>
<dbReference type="InterPro" id="IPR006913">
    <property type="entry name" value="CENP-V/GFA"/>
</dbReference>
<comment type="similarity">
    <text evidence="1">Belongs to the Gfa family.</text>
</comment>
<dbReference type="InterPro" id="IPR011057">
    <property type="entry name" value="Mss4-like_sf"/>
</dbReference>
<comment type="caution">
    <text evidence="6">The sequence shown here is derived from an EMBL/GenBank/DDBJ whole genome shotgun (WGS) entry which is preliminary data.</text>
</comment>
<evidence type="ECO:0000256" key="2">
    <source>
        <dbReference type="ARBA" id="ARBA00022723"/>
    </source>
</evidence>
<dbReference type="Gene3D" id="3.90.1590.10">
    <property type="entry name" value="glutathione-dependent formaldehyde- activating enzyme (gfa)"/>
    <property type="match status" value="1"/>
</dbReference>
<proteinExistence type="inferred from homology"/>
<reference evidence="6 7" key="1">
    <citation type="submission" date="2017-07" db="EMBL/GenBank/DDBJ databases">
        <title>Draft Genome Sequences of Select Purple Nonsulfur Bacteria.</title>
        <authorList>
            <person name="Lasarre B."/>
            <person name="Mckinlay J.B."/>
        </authorList>
    </citation>
    <scope>NUCLEOTIDE SEQUENCE [LARGE SCALE GENOMIC DNA]</scope>
    <source>
        <strain evidence="6 7">DSM 11290</strain>
    </source>
</reference>
<sequence length="164" mass="18127">MADEVFCEGGCHCGNVRYRMLKKPLIVHACHCHQCQCISGSAFVMNALVEADAVELTSGTVSSFHFPGTCHTAFFCPDCATHVWSTYTGGRLSACRFVRVGTLDDPDLAPPDVHIFTSSKQAWVPIPEGVPQFPEFYRHKDVWSAESLARMEPYWQRARAGGTA</sequence>
<dbReference type="RefSeq" id="WP_111435661.1">
    <property type="nucleotide sequence ID" value="NZ_JACIGG010000024.1"/>
</dbReference>
<dbReference type="EMBL" id="NPEV01000043">
    <property type="protein sequence ID" value="RAI25648.1"/>
    <property type="molecule type" value="Genomic_DNA"/>
</dbReference>
<feature type="domain" description="CENP-V/GFA" evidence="5">
    <location>
        <begin position="7"/>
        <end position="112"/>
    </location>
</feature>
<organism evidence="6 7">
    <name type="scientific">Rhodobium orientis</name>
    <dbReference type="NCBI Taxonomy" id="34017"/>
    <lineage>
        <taxon>Bacteria</taxon>
        <taxon>Pseudomonadati</taxon>
        <taxon>Pseudomonadota</taxon>
        <taxon>Alphaproteobacteria</taxon>
        <taxon>Hyphomicrobiales</taxon>
        <taxon>Rhodobiaceae</taxon>
        <taxon>Rhodobium</taxon>
    </lineage>
</organism>
<keyword evidence="7" id="KW-1185">Reference proteome</keyword>
<evidence type="ECO:0000313" key="7">
    <source>
        <dbReference type="Proteomes" id="UP000249299"/>
    </source>
</evidence>
<dbReference type="GO" id="GO:0016846">
    <property type="term" value="F:carbon-sulfur lyase activity"/>
    <property type="evidence" value="ECO:0007669"/>
    <property type="project" value="InterPro"/>
</dbReference>
<dbReference type="PROSITE" id="PS51891">
    <property type="entry name" value="CENP_V_GFA"/>
    <property type="match status" value="1"/>
</dbReference>
<evidence type="ECO:0000256" key="3">
    <source>
        <dbReference type="ARBA" id="ARBA00022833"/>
    </source>
</evidence>
<accession>A0A327JQH1</accession>
<keyword evidence="3" id="KW-0862">Zinc</keyword>
<name>A0A327JQH1_9HYPH</name>